<keyword evidence="3" id="KW-1185">Reference proteome</keyword>
<reference evidence="2 3" key="1">
    <citation type="submission" date="2018-12" db="EMBL/GenBank/DDBJ databases">
        <title>Genome sequence and assembly of Colletotrichum trifolii.</title>
        <authorList>
            <person name="Gan P."/>
            <person name="Shirasu K."/>
        </authorList>
    </citation>
    <scope>NUCLEOTIDE SEQUENCE [LARGE SCALE GENOMIC DNA]</scope>
    <source>
        <strain evidence="2 3">543-2</strain>
    </source>
</reference>
<feature type="compositionally biased region" description="Polar residues" evidence="1">
    <location>
        <begin position="780"/>
        <end position="790"/>
    </location>
</feature>
<feature type="compositionally biased region" description="Low complexity" evidence="1">
    <location>
        <begin position="700"/>
        <end position="719"/>
    </location>
</feature>
<comment type="caution">
    <text evidence="2">The sequence shown here is derived from an EMBL/GenBank/DDBJ whole genome shotgun (WGS) entry which is preliminary data.</text>
</comment>
<dbReference type="AlphaFoldDB" id="A0A4R8QST0"/>
<feature type="compositionally biased region" description="Basic and acidic residues" evidence="1">
    <location>
        <begin position="906"/>
        <end position="922"/>
    </location>
</feature>
<evidence type="ECO:0000313" key="3">
    <source>
        <dbReference type="Proteomes" id="UP000295703"/>
    </source>
</evidence>
<sequence length="940" mass="102971">MAMQPAAFPLVGCEPVNVSMQPSHGTLVYDGASLDGREFQRGDPVVVVDNGSNEDPSESIRALNLRNSQCMLVPLRAVCWVPTHSEQRSGATFLLTVYGPTLDFRHAGEAQPRFGSRGVATLLGSSIYVAREVVMEGSPSRIVLDTADRVSMFTIQWDALSIDVMQQPALTPSSSCASSRSPSESGDDMPVMHFYRHQGRRDSAIEIRDPESPVYKSPRGRKSTSPKPQFNRSAFFATKHNTPISTASPLSRQSSSRGTSWSESGSEDGFGLDYDCSLSFDVGFPESLDLCTQDLQMPCMDTNGDLEINFMFVPQDGGEGFGSGQQEVQRQDNNTQGQMWATAGLQTGPSNSWNTMQVQQQQAPDLRQPQMPVPPRQQLPARPEAQPEYYGQYRLMEDPARSQVQAGSLTHTEPLDAPNMPSGQRAEFMSSQQLPVSTTPHPAQTFQMQPRFPEHPGRLPVPHAASGPFPVPQEVHVIHSSRHDPRPPYSLPSSSSYIPVHDGTLPSSHGQQPRRSPLPEESRSSSARGTPVMSRQPKPQPAHTFTPTALVSSFQQGIQAQVTALERHCEQVQQDGDDEVLRKFQEVLQAARRASEEAGQVLGRLQPISGIPFQGTERRLQSLADQIVAAAQSLTPDAPIQAASSDEGIQQLNQKVQSLKDFIEYVEGVHPEVVNRVQDSAAPGPVNNGKTRQGSSQALAVTAPRVPSAPASASSQVVSNDESDSCRWVDGQATPPPDRSAMAPNRDHSRLFRDMANGPGRSRQDPRVASTSEFYPAYSRPSSHMNSPVTSHPAPAEPAGHAFFQQPLPTPIQQAIPLSEYAMQSRPIQTYTPPTSAEMMRPMQPVPNVPSQHYTTQQESPFCLRPPQQDCMYPSSGPEMSAGYAPRSPVGFHPTNGPAPPSGYYHDARSGLPERRTVRQERPAPYQLNYRDQRRRRGSQ</sequence>
<feature type="region of interest" description="Disordered" evidence="1">
    <location>
        <begin position="679"/>
        <end position="804"/>
    </location>
</feature>
<accession>A0A4R8QST0</accession>
<gene>
    <name evidence="2" type="ORF">CTRI78_v009304</name>
</gene>
<feature type="compositionally biased region" description="Basic and acidic residues" evidence="1">
    <location>
        <begin position="200"/>
        <end position="211"/>
    </location>
</feature>
<feature type="compositionally biased region" description="Polar residues" evidence="1">
    <location>
        <begin position="429"/>
        <end position="448"/>
    </location>
</feature>
<feature type="compositionally biased region" description="Low complexity" evidence="1">
    <location>
        <begin position="245"/>
        <end position="264"/>
    </location>
</feature>
<feature type="region of interest" description="Disordered" evidence="1">
    <location>
        <begin position="411"/>
        <end position="545"/>
    </location>
</feature>
<feature type="compositionally biased region" description="Low complexity" evidence="1">
    <location>
        <begin position="357"/>
        <end position="370"/>
    </location>
</feature>
<feature type="compositionally biased region" description="Polar residues" evidence="1">
    <location>
        <begin position="688"/>
        <end position="699"/>
    </location>
</feature>
<evidence type="ECO:0000313" key="2">
    <source>
        <dbReference type="EMBL" id="TDZ44811.1"/>
    </source>
</evidence>
<feature type="region of interest" description="Disordered" evidence="1">
    <location>
        <begin position="170"/>
        <end position="266"/>
    </location>
</feature>
<protein>
    <submittedName>
        <fullName evidence="2">Uncharacterized protein</fullName>
    </submittedName>
</protein>
<feature type="region of interest" description="Disordered" evidence="1">
    <location>
        <begin position="342"/>
        <end position="384"/>
    </location>
</feature>
<organism evidence="2 3">
    <name type="scientific">Colletotrichum trifolii</name>
    <dbReference type="NCBI Taxonomy" id="5466"/>
    <lineage>
        <taxon>Eukaryota</taxon>
        <taxon>Fungi</taxon>
        <taxon>Dikarya</taxon>
        <taxon>Ascomycota</taxon>
        <taxon>Pezizomycotina</taxon>
        <taxon>Sordariomycetes</taxon>
        <taxon>Hypocreomycetidae</taxon>
        <taxon>Glomerellales</taxon>
        <taxon>Glomerellaceae</taxon>
        <taxon>Colletotrichum</taxon>
        <taxon>Colletotrichum orbiculare species complex</taxon>
    </lineage>
</organism>
<feature type="region of interest" description="Disordered" evidence="1">
    <location>
        <begin position="873"/>
        <end position="940"/>
    </location>
</feature>
<proteinExistence type="predicted"/>
<feature type="compositionally biased region" description="Polar residues" evidence="1">
    <location>
        <begin position="342"/>
        <end position="356"/>
    </location>
</feature>
<evidence type="ECO:0000256" key="1">
    <source>
        <dbReference type="SAM" id="MobiDB-lite"/>
    </source>
</evidence>
<dbReference type="Proteomes" id="UP000295703">
    <property type="component" value="Unassembled WGS sequence"/>
</dbReference>
<feature type="compositionally biased region" description="Low complexity" evidence="1">
    <location>
        <begin position="173"/>
        <end position="184"/>
    </location>
</feature>
<name>A0A4R8QST0_COLTR</name>
<dbReference type="EMBL" id="RYZW01000125">
    <property type="protein sequence ID" value="TDZ44811.1"/>
    <property type="molecule type" value="Genomic_DNA"/>
</dbReference>